<proteinExistence type="predicted"/>
<dbReference type="InterPro" id="IPR032675">
    <property type="entry name" value="LRR_dom_sf"/>
</dbReference>
<evidence type="ECO:0000313" key="1">
    <source>
        <dbReference type="EMBL" id="CDF88305.1"/>
    </source>
</evidence>
<dbReference type="GO" id="GO:0031146">
    <property type="term" value="P:SCF-dependent proteasomal ubiquitin-dependent protein catabolic process"/>
    <property type="evidence" value="ECO:0007669"/>
    <property type="project" value="TreeGrafter"/>
</dbReference>
<evidence type="ECO:0000313" key="2">
    <source>
        <dbReference type="Proteomes" id="UP000019375"/>
    </source>
</evidence>
<name>A0A8J2T4H7_ZYGB2</name>
<keyword evidence="2" id="KW-1185">Reference proteome</keyword>
<dbReference type="Gene3D" id="3.80.10.10">
    <property type="entry name" value="Ribonuclease Inhibitor"/>
    <property type="match status" value="1"/>
</dbReference>
<accession>A0A8J2T4H7</accession>
<dbReference type="Proteomes" id="UP000019375">
    <property type="component" value="Unassembled WGS sequence"/>
</dbReference>
<protein>
    <submittedName>
        <fullName evidence="1">BN860_06942g1_1</fullName>
    </submittedName>
</protein>
<sequence>MPWPPEILYQILTYQFRDLMSNDYPGNAEKFNENFRTFIKSNLTVNKAFSHICMVLAYRYCNLTTARRFHHLLRTLKERPELRNTVQIVDFQELTSIGLGRTGEMNRMIKNLTNETLLEFLHLTKFTLREFLACEHIQDDLDENIIYFLLRTGTVLSVLDFCGCSGAKFTDSCIIALDRLYRFDKEQQNNSPLEENYQITCLGLNDCTDLPSFVLGRMLRMLPDLQKLDLAHTSIDDDTLINKVPHLKSLTHLSLAMCLKLSPRAVLEFFSYHPAVTDENNFATLEWLNLYTTLHSSSWTEVHTSFLLKKLCQYGHNKTLQYLNLSGMPLHESNDTSVTRSTFYFQCHDALTFIKWNFPKLKSLSIAGNNIPLSKLSQFLTPIPEDVLSEKWWLYEDQGMQQLKFLNLSNNSYVNKWTIQDSTLYTSSPSLVALEVSFDAWQMIEKSNSRHEITALRFKNPNSFLKDTADAEVIRWRCYIDSSYGRRYWIYKVDPYLNRDDLEATGNVTKYDSDGNKIIQIVTQPDFLKFVQSKIMLGCGFIPLSSVRRKKCYRDLKPPISQFFTRNGRVTLGSRSTPIVAPMLPPGGWRVMAHHNENENISLSDAIAEENEDGYSQDEVSDDGTLSDNYAASVSSTTFSRTNSRGRIRSGLYWDRSMHDLHSRFTESDAFTTLPELSAPPSIGEEVEENDEEYLNDPSLQRNRSQLSLRRFSSARPLSLHQRPSTVDSSASMVMPVIKPQNYYYSHPHEFIYDPRDPETTLKYQLHLQVVDEYEVFGCIERGMYRYYRYYSLRA</sequence>
<dbReference type="AlphaFoldDB" id="A0A8J2T4H7"/>
<dbReference type="PANTHER" id="PTHR13318">
    <property type="entry name" value="PARTNER OF PAIRED, ISOFORM B-RELATED"/>
    <property type="match status" value="1"/>
</dbReference>
<dbReference type="GO" id="GO:0019005">
    <property type="term" value="C:SCF ubiquitin ligase complex"/>
    <property type="evidence" value="ECO:0007669"/>
    <property type="project" value="TreeGrafter"/>
</dbReference>
<reference evidence="2" key="1">
    <citation type="journal article" date="2013" name="Genome Announc.">
        <title>Genome sequence of the food spoilage yeast Zygosaccharomyces bailii CLIB 213(T).</title>
        <authorList>
            <person name="Galeote V."/>
            <person name="Bigey F."/>
            <person name="Devillers H."/>
            <person name="Neuveglise C."/>
            <person name="Dequin S."/>
        </authorList>
    </citation>
    <scope>NUCLEOTIDE SEQUENCE [LARGE SCALE GENOMIC DNA]</scope>
    <source>
        <strain evidence="2">CLIB 213 / ATCC 58445 / CBS 680 / CCRC 21525 / NBRC 1098 / NCYC 1416 / NRRL Y-2227</strain>
    </source>
</reference>
<gene>
    <name evidence="1" type="ORF">BN860_06942g</name>
</gene>
<dbReference type="EMBL" id="HG316455">
    <property type="protein sequence ID" value="CDF88305.1"/>
    <property type="molecule type" value="Genomic_DNA"/>
</dbReference>
<dbReference type="SUPFAM" id="SSF52047">
    <property type="entry name" value="RNI-like"/>
    <property type="match status" value="1"/>
</dbReference>
<organism evidence="1 2">
    <name type="scientific">Zygosaccharomyces bailii (strain CLIB 213 / ATCC 58445 / CBS 680 / BCRC 21525 / NBRC 1098 / NCYC 1416 / NRRL Y-2227)</name>
    <dbReference type="NCBI Taxonomy" id="1333698"/>
    <lineage>
        <taxon>Eukaryota</taxon>
        <taxon>Fungi</taxon>
        <taxon>Dikarya</taxon>
        <taxon>Ascomycota</taxon>
        <taxon>Saccharomycotina</taxon>
        <taxon>Saccharomycetes</taxon>
        <taxon>Saccharomycetales</taxon>
        <taxon>Saccharomycetaceae</taxon>
        <taxon>Zygosaccharomyces</taxon>
    </lineage>
</organism>
<dbReference type="PANTHER" id="PTHR13318:SF95">
    <property type="entry name" value="F-BOX PROTEIN YLR352W"/>
    <property type="match status" value="1"/>
</dbReference>
<dbReference type="OrthoDB" id="9994419at2759"/>